<dbReference type="SMR" id="A0A8T3BWV9"/>
<accession>A0A8T3BWV9</accession>
<gene>
    <name evidence="1" type="ORF">KFK09_007569</name>
</gene>
<reference evidence="1" key="1">
    <citation type="journal article" date="2022" name="Front. Genet.">
        <title>Chromosome-Scale Assembly of the Dendrobium nobile Genome Provides Insights Into the Molecular Mechanism of the Biosynthesis of the Medicinal Active Ingredient of Dendrobium.</title>
        <authorList>
            <person name="Xu Q."/>
            <person name="Niu S.-C."/>
            <person name="Li K.-L."/>
            <person name="Zheng P.-J."/>
            <person name="Zhang X.-J."/>
            <person name="Jia Y."/>
            <person name="Liu Y."/>
            <person name="Niu Y.-X."/>
            <person name="Yu L.-H."/>
            <person name="Chen D.-F."/>
            <person name="Zhang G.-Q."/>
        </authorList>
    </citation>
    <scope>NUCLEOTIDE SEQUENCE</scope>
    <source>
        <tissue evidence="1">Leaf</tissue>
    </source>
</reference>
<protein>
    <submittedName>
        <fullName evidence="1">Uncharacterized protein</fullName>
    </submittedName>
</protein>
<evidence type="ECO:0000313" key="1">
    <source>
        <dbReference type="EMBL" id="KAI0520101.1"/>
    </source>
</evidence>
<evidence type="ECO:0000313" key="2">
    <source>
        <dbReference type="Proteomes" id="UP000829196"/>
    </source>
</evidence>
<dbReference type="AlphaFoldDB" id="A0A8T3BWV9"/>
<name>A0A8T3BWV9_DENNO</name>
<keyword evidence="2" id="KW-1185">Reference proteome</keyword>
<dbReference type="EMBL" id="JAGYWB010000006">
    <property type="protein sequence ID" value="KAI0520101.1"/>
    <property type="molecule type" value="Genomic_DNA"/>
</dbReference>
<organism evidence="1 2">
    <name type="scientific">Dendrobium nobile</name>
    <name type="common">Orchid</name>
    <dbReference type="NCBI Taxonomy" id="94219"/>
    <lineage>
        <taxon>Eukaryota</taxon>
        <taxon>Viridiplantae</taxon>
        <taxon>Streptophyta</taxon>
        <taxon>Embryophyta</taxon>
        <taxon>Tracheophyta</taxon>
        <taxon>Spermatophyta</taxon>
        <taxon>Magnoliopsida</taxon>
        <taxon>Liliopsida</taxon>
        <taxon>Asparagales</taxon>
        <taxon>Orchidaceae</taxon>
        <taxon>Epidendroideae</taxon>
        <taxon>Malaxideae</taxon>
        <taxon>Dendrobiinae</taxon>
        <taxon>Dendrobium</taxon>
    </lineage>
</organism>
<sequence>MNKKVATVAGGEILSREGNSKACTSIWNQYFFELWDLSSALISSFCFFPSETLLNLIVTLSVRFPEERTFGGKMVYETTSQLTAI</sequence>
<comment type="caution">
    <text evidence="1">The sequence shown here is derived from an EMBL/GenBank/DDBJ whole genome shotgun (WGS) entry which is preliminary data.</text>
</comment>
<proteinExistence type="predicted"/>
<dbReference type="Proteomes" id="UP000829196">
    <property type="component" value="Unassembled WGS sequence"/>
</dbReference>